<accession>A0A4R8LP71</accession>
<comment type="caution">
    <text evidence="1">The sequence shown here is derived from an EMBL/GenBank/DDBJ whole genome shotgun (WGS) entry which is preliminary data.</text>
</comment>
<dbReference type="Proteomes" id="UP000295509">
    <property type="component" value="Unassembled WGS sequence"/>
</dbReference>
<name>A0A4R8LP71_9BURK</name>
<dbReference type="OrthoDB" id="9133173at2"/>
<evidence type="ECO:0000313" key="2">
    <source>
        <dbReference type="Proteomes" id="UP000295509"/>
    </source>
</evidence>
<dbReference type="EMBL" id="SORE01000011">
    <property type="protein sequence ID" value="TDY48087.1"/>
    <property type="molecule type" value="Genomic_DNA"/>
</dbReference>
<reference evidence="1 2" key="1">
    <citation type="submission" date="2019-03" db="EMBL/GenBank/DDBJ databases">
        <title>Genomic Encyclopedia of Type Strains, Phase III (KMG-III): the genomes of soil and plant-associated and newly described type strains.</title>
        <authorList>
            <person name="Whitman W."/>
        </authorList>
    </citation>
    <scope>NUCLEOTIDE SEQUENCE [LARGE SCALE GENOMIC DNA]</scope>
    <source>
        <strain evidence="1 2">LMG 29544</strain>
    </source>
</reference>
<protein>
    <submittedName>
        <fullName evidence="1">Uncharacterized protein</fullName>
    </submittedName>
</protein>
<organism evidence="1 2">
    <name type="scientific">Paraburkholderia rhizosphaerae</name>
    <dbReference type="NCBI Taxonomy" id="480658"/>
    <lineage>
        <taxon>Bacteria</taxon>
        <taxon>Pseudomonadati</taxon>
        <taxon>Pseudomonadota</taxon>
        <taxon>Betaproteobacteria</taxon>
        <taxon>Burkholderiales</taxon>
        <taxon>Burkholderiaceae</taxon>
        <taxon>Paraburkholderia</taxon>
    </lineage>
</organism>
<keyword evidence="2" id="KW-1185">Reference proteome</keyword>
<evidence type="ECO:0000313" key="1">
    <source>
        <dbReference type="EMBL" id="TDY48087.1"/>
    </source>
</evidence>
<sequence length="124" mass="13220">MKPEHLWNMLVGTVTIEPATTSGAPTRVTRRAMPQRVAELLALPEEQWTAADRALVSSIRDLAGVLMRGPLLDSEAAGFGIGIGVTKELLVCLAAFAPPVDSHATAGTTSQNMRDVMLSNLRVL</sequence>
<dbReference type="RefSeq" id="WP_134192747.1">
    <property type="nucleotide sequence ID" value="NZ_JBHLUW010000061.1"/>
</dbReference>
<gene>
    <name evidence="1" type="ORF">BX592_11120</name>
</gene>
<dbReference type="AlphaFoldDB" id="A0A4R8LP71"/>
<proteinExistence type="predicted"/>